<dbReference type="AlphaFoldDB" id="X1C8M0"/>
<dbReference type="EMBL" id="BART01021848">
    <property type="protein sequence ID" value="GAH04426.1"/>
    <property type="molecule type" value="Genomic_DNA"/>
</dbReference>
<protein>
    <recommendedName>
        <fullName evidence="2">Glycosyltransferase subfamily 4-like N-terminal domain-containing protein</fullName>
    </recommendedName>
</protein>
<organism evidence="1">
    <name type="scientific">marine sediment metagenome</name>
    <dbReference type="NCBI Taxonomy" id="412755"/>
    <lineage>
        <taxon>unclassified sequences</taxon>
        <taxon>metagenomes</taxon>
        <taxon>ecological metagenomes</taxon>
    </lineage>
</organism>
<proteinExistence type="predicted"/>
<comment type="caution">
    <text evidence="1">The sequence shown here is derived from an EMBL/GenBank/DDBJ whole genome shotgun (WGS) entry which is preliminary data.</text>
</comment>
<evidence type="ECO:0000313" key="1">
    <source>
        <dbReference type="EMBL" id="GAH04426.1"/>
    </source>
</evidence>
<gene>
    <name evidence="1" type="ORF">S01H4_40176</name>
</gene>
<reference evidence="1" key="1">
    <citation type="journal article" date="2014" name="Front. Microbiol.">
        <title>High frequency of phylogenetically diverse reductive dehalogenase-homologous genes in deep subseafloor sedimentary metagenomes.</title>
        <authorList>
            <person name="Kawai M."/>
            <person name="Futagami T."/>
            <person name="Toyoda A."/>
            <person name="Takaki Y."/>
            <person name="Nishi S."/>
            <person name="Hori S."/>
            <person name="Arai W."/>
            <person name="Tsubouchi T."/>
            <person name="Morono Y."/>
            <person name="Uchiyama I."/>
            <person name="Ito T."/>
            <person name="Fujiyama A."/>
            <person name="Inagaki F."/>
            <person name="Takami H."/>
        </authorList>
    </citation>
    <scope>NUCLEOTIDE SEQUENCE</scope>
    <source>
        <strain evidence="1">Expedition CK06-06</strain>
    </source>
</reference>
<name>X1C8M0_9ZZZZ</name>
<feature type="non-terminal residue" evidence="1">
    <location>
        <position position="100"/>
    </location>
</feature>
<sequence length="100" mass="11523">MVTLVVTKGAGSMDFYAEKLAEKLDVPKVYTDIYQRIAQRFNTSWFSLGALRAIGEDWHLLRRLNRLDGIIHLPNQHLGRYGFFLKTPYIITVHDLISTS</sequence>
<accession>X1C8M0</accession>
<evidence type="ECO:0008006" key="2">
    <source>
        <dbReference type="Google" id="ProtNLM"/>
    </source>
</evidence>